<dbReference type="Pfam" id="PF10106">
    <property type="entry name" value="DUF2345"/>
    <property type="match status" value="1"/>
</dbReference>
<evidence type="ECO:0000259" key="4">
    <source>
        <dbReference type="Pfam" id="PF10106"/>
    </source>
</evidence>
<protein>
    <submittedName>
        <fullName evidence="6">Type VI secretion system tip protein VgrG</fullName>
    </submittedName>
</protein>
<reference evidence="6 7" key="1">
    <citation type="submission" date="2018-02" db="EMBL/GenBank/DDBJ databases">
        <title>Draft Genome of Achromobacter spanius stain 6.</title>
        <authorList>
            <person name="Gunasekera T.S."/>
            <person name="Radwan O."/>
            <person name="Ruiz O.N."/>
        </authorList>
    </citation>
    <scope>NUCLEOTIDE SEQUENCE [LARGE SCALE GENOMIC DNA]</scope>
    <source>
        <strain evidence="6 7">6</strain>
    </source>
</reference>
<sequence length="916" mass="97326">MPRETVAAAASSLAASPLAASPLAAAFTQADRLLDLSTPLGPDKLLAERLHGSEQLSDGGFALQVDALSDDAHIALKTLIGQPVQLTLQTALGRDERRVWCGLVSEARFEGANGGFARYRLRIEPWLALLRQRRDSYAFQDQSVIDIVDSVFGDYSGQGAVAAQWRWELKDRDVYAKRSLTIQYRETDYAFVERLLAEEGLFYWVEHEAGDGEPGTHTVVIADHNGAFKSGPQDSVKFQRADATETEDTIQAWRKRHAWRTNALRLATWDYRAMQARQVSAQVDDKVPNTLELADADYPGQYLFEDGNQGDRLAHNALAAQRVGQSLYEGAGTVRTLAPGLRFALTGHWAPSQGEGSDFVVMRIEHEARNNFDESLGQAVAAALGADGTAATPADGNSEADFYRNRFDAIAATLEYRPRTRDGHGARLHPRPTVHGAQTALVVGAKDPVHTDRDHRIKIQFHWQRGSASSNRQTHPAGDDNAPAADALGTWVRVAEPVAGSDWGGHFIPRLGQEVLVQFLHGDIDRPVVVGALYNGAGAENAANNQVQGGAAKATGNAPAWFAGTQDGHAHNVVMSGFKTQALAQSGQGMGGYNQLVQDDTPGQSRLMASTTQADARLSLGHLKQQRDNERLSDLGHGAELATSEALALRAGEGLLISADKREGAAGGLLDSGEAITQMEKSIEQAGELSKAAARQEAALPGDADKTRALDELDAVRKIIEGTQAEQDVNVPAYTQPHIQVSAPKGIGQYTPHNAYTVAGTTLCQVAPDVNWAAGANLAVCVAQGVVLFTKGLGGSGRAVQEQGIRLHAAGGKLRLQSQKARMRLIAEKAVTLVSAQGAVDVTASKKVLATAAGAYMRIEGGGIQLHAPGKVELKAGVHNWVGPQSGAGPSQPPQGELEGCAAALEDAAGSGALAA</sequence>
<proteinExistence type="inferred from homology"/>
<dbReference type="Gene3D" id="4.10.220.110">
    <property type="match status" value="1"/>
</dbReference>
<dbReference type="InterPro" id="IPR037026">
    <property type="entry name" value="Vgr_OB-fold_dom_sf"/>
</dbReference>
<dbReference type="InterPro" id="IPR018769">
    <property type="entry name" value="VgrG2_DUF2345"/>
</dbReference>
<feature type="domain" description="DUF2345" evidence="4">
    <location>
        <begin position="730"/>
        <end position="885"/>
    </location>
</feature>
<dbReference type="InterPro" id="IPR006531">
    <property type="entry name" value="Gp5/Vgr_OB"/>
</dbReference>
<dbReference type="SUPFAM" id="SSF69255">
    <property type="entry name" value="gp5 N-terminal domain-like"/>
    <property type="match status" value="1"/>
</dbReference>
<dbReference type="Pfam" id="PF04717">
    <property type="entry name" value="Phage_base_V"/>
    <property type="match status" value="1"/>
</dbReference>
<gene>
    <name evidence="6" type="ORF">C4E15_10250</name>
</gene>
<dbReference type="Pfam" id="PF13296">
    <property type="entry name" value="T6SS_Vgr"/>
    <property type="match status" value="1"/>
</dbReference>
<evidence type="ECO:0000259" key="3">
    <source>
        <dbReference type="Pfam" id="PF04717"/>
    </source>
</evidence>
<comment type="similarity">
    <text evidence="1">Belongs to the VgrG protein family.</text>
</comment>
<feature type="domain" description="Putative type VI secretion system Rhs element associated Vgr" evidence="5">
    <location>
        <begin position="591"/>
        <end position="693"/>
    </location>
</feature>
<feature type="domain" description="Gp5/Type VI secretion system Vgr protein OB-fold" evidence="3">
    <location>
        <begin position="489"/>
        <end position="534"/>
    </location>
</feature>
<accession>A0A2S5GSI9</accession>
<comment type="caution">
    <text evidence="6">The sequence shown here is derived from an EMBL/GenBank/DDBJ whole genome shotgun (WGS) entry which is preliminary data.</text>
</comment>
<dbReference type="SUPFAM" id="SSF69279">
    <property type="entry name" value="Phage tail proteins"/>
    <property type="match status" value="2"/>
</dbReference>
<dbReference type="InterPro" id="IPR028244">
    <property type="entry name" value="T6SS_Rhs_Vgr_dom"/>
</dbReference>
<feature type="chain" id="PRO_5015620965" evidence="2">
    <location>
        <begin position="20"/>
        <end position="916"/>
    </location>
</feature>
<dbReference type="AlphaFoldDB" id="A0A2S5GSI9"/>
<dbReference type="NCBIfam" id="TIGR03361">
    <property type="entry name" value="VI_Rhs_Vgr"/>
    <property type="match status" value="1"/>
</dbReference>
<dbReference type="Proteomes" id="UP000239990">
    <property type="component" value="Unassembled WGS sequence"/>
</dbReference>
<dbReference type="OrthoDB" id="1907165at2"/>
<dbReference type="RefSeq" id="WP_104143437.1">
    <property type="nucleotide sequence ID" value="NZ_PREU01000004.1"/>
</dbReference>
<feature type="signal peptide" evidence="2">
    <location>
        <begin position="1"/>
        <end position="19"/>
    </location>
</feature>
<dbReference type="NCBIfam" id="TIGR01646">
    <property type="entry name" value="vgr_GE"/>
    <property type="match status" value="1"/>
</dbReference>
<keyword evidence="2" id="KW-0732">Signal</keyword>
<evidence type="ECO:0000259" key="5">
    <source>
        <dbReference type="Pfam" id="PF13296"/>
    </source>
</evidence>
<evidence type="ECO:0000313" key="7">
    <source>
        <dbReference type="Proteomes" id="UP000239990"/>
    </source>
</evidence>
<organism evidence="6 7">
    <name type="scientific">Achromobacter spanius</name>
    <dbReference type="NCBI Taxonomy" id="217203"/>
    <lineage>
        <taxon>Bacteria</taxon>
        <taxon>Pseudomonadati</taxon>
        <taxon>Pseudomonadota</taxon>
        <taxon>Betaproteobacteria</taxon>
        <taxon>Burkholderiales</taxon>
        <taxon>Alcaligenaceae</taxon>
        <taxon>Achromobacter</taxon>
    </lineage>
</organism>
<dbReference type="Gene3D" id="3.55.50.10">
    <property type="entry name" value="Baseplate protein-like domains"/>
    <property type="match status" value="1"/>
</dbReference>
<evidence type="ECO:0000313" key="6">
    <source>
        <dbReference type="EMBL" id="PPA76057.1"/>
    </source>
</evidence>
<dbReference type="Gene3D" id="2.40.50.230">
    <property type="entry name" value="Gp5 N-terminal domain"/>
    <property type="match status" value="1"/>
</dbReference>
<dbReference type="Gene3D" id="2.30.110.50">
    <property type="match status" value="1"/>
</dbReference>
<dbReference type="InterPro" id="IPR017847">
    <property type="entry name" value="T6SS_RhsGE_Vgr_subset"/>
</dbReference>
<name>A0A2S5GSI9_9BURK</name>
<dbReference type="Pfam" id="PF05954">
    <property type="entry name" value="Phage_GPD"/>
    <property type="match status" value="1"/>
</dbReference>
<evidence type="ECO:0000256" key="2">
    <source>
        <dbReference type="SAM" id="SignalP"/>
    </source>
</evidence>
<evidence type="ECO:0000256" key="1">
    <source>
        <dbReference type="ARBA" id="ARBA00005558"/>
    </source>
</evidence>
<dbReference type="InterPro" id="IPR006533">
    <property type="entry name" value="T6SS_Vgr_RhsGE"/>
</dbReference>
<dbReference type="EMBL" id="PREU01000004">
    <property type="protein sequence ID" value="PPA76057.1"/>
    <property type="molecule type" value="Genomic_DNA"/>
</dbReference>